<protein>
    <submittedName>
        <fullName evidence="9">N-chimaerin-like protein</fullName>
    </submittedName>
</protein>
<gene>
    <name evidence="9" type="ORF">BLA29_003571</name>
</gene>
<evidence type="ECO:0000259" key="7">
    <source>
        <dbReference type="PROSITE" id="PS50081"/>
    </source>
</evidence>
<dbReference type="SMART" id="SM00324">
    <property type="entry name" value="RhoGAP"/>
    <property type="match status" value="1"/>
</dbReference>
<dbReference type="InterPro" id="IPR036860">
    <property type="entry name" value="SH2_dom_sf"/>
</dbReference>
<sequence length="517" mass="58683">MANYLREIRGISGTSVDSSSSCSSSAVCSGIKSTEPPCSSGQQPKALNRLSRVVPPQLHQQHLKNVWKHYLYELQQRAPTPKRVVCPFAIRSRPIHYGREFHGIMSRDEAEQILLEEERGNHIDKQHDDGRYLIRESARQKSQMTLSLRFNGQTKNFRLFYDQTSGQHYVNELKRFDTVHDLVADGLITLYVELHAADYIANLADQCRYEESPYMTLHKDRLVMRTRQQQSSNQQRQSKCLESCSNVKIKPIPKEELCLQEDDDDGSCDKFDVCLYEKAHNFRTHTFIGHPWCDFCGNFIWGLIGQGVCCEDCGFGAHRKCSESVPNDCCPDLRHIRRVFGIDLTTFCKASQSARPFVVELCVAEIERRGLRVEGLYRACGSSDEIDSWKCRFETDWQHTPLAQIEDIHVVTGLLKTYLRLLPIPLITFESYQHFIDAAKKLSGPSCSRTARSVAAITAGSLSDAEIPFGASQQGVRVRRLQPDVGEKPGPDIRPDPDIHAEHSDDVPDDELLGIRV</sequence>
<dbReference type="CDD" id="cd20806">
    <property type="entry name" value="C1_CHN"/>
    <property type="match status" value="1"/>
</dbReference>
<dbReference type="InterPro" id="IPR035840">
    <property type="entry name" value="Chimaerin_SH2"/>
</dbReference>
<dbReference type="SUPFAM" id="SSF55550">
    <property type="entry name" value="SH2 domain"/>
    <property type="match status" value="1"/>
</dbReference>
<dbReference type="GO" id="GO:0005096">
    <property type="term" value="F:GTPase activator activity"/>
    <property type="evidence" value="ECO:0007669"/>
    <property type="project" value="UniProtKB-KW"/>
</dbReference>
<organism evidence="9 10">
    <name type="scientific">Euroglyphus maynei</name>
    <name type="common">Mayne's house dust mite</name>
    <dbReference type="NCBI Taxonomy" id="6958"/>
    <lineage>
        <taxon>Eukaryota</taxon>
        <taxon>Metazoa</taxon>
        <taxon>Ecdysozoa</taxon>
        <taxon>Arthropoda</taxon>
        <taxon>Chelicerata</taxon>
        <taxon>Arachnida</taxon>
        <taxon>Acari</taxon>
        <taxon>Acariformes</taxon>
        <taxon>Sarcoptiformes</taxon>
        <taxon>Astigmata</taxon>
        <taxon>Psoroptidia</taxon>
        <taxon>Analgoidea</taxon>
        <taxon>Pyroglyphidae</taxon>
        <taxon>Pyroglyphinae</taxon>
        <taxon>Euroglyphus</taxon>
    </lineage>
</organism>
<feature type="region of interest" description="Disordered" evidence="5">
    <location>
        <begin position="473"/>
        <end position="510"/>
    </location>
</feature>
<dbReference type="GO" id="GO:0046872">
    <property type="term" value="F:metal ion binding"/>
    <property type="evidence" value="ECO:0007669"/>
    <property type="project" value="UniProtKB-KW"/>
</dbReference>
<dbReference type="InterPro" id="IPR000198">
    <property type="entry name" value="RhoGAP_dom"/>
</dbReference>
<dbReference type="InterPro" id="IPR046349">
    <property type="entry name" value="C1-like_sf"/>
</dbReference>
<dbReference type="InterPro" id="IPR051854">
    <property type="entry name" value="Rho-type_GAP"/>
</dbReference>
<proteinExistence type="predicted"/>
<dbReference type="FunFam" id="3.30.60.20:FF:000025">
    <property type="entry name" value="Chimaerin"/>
    <property type="match status" value="1"/>
</dbReference>
<dbReference type="Gene3D" id="1.10.555.10">
    <property type="entry name" value="Rho GTPase activation protein"/>
    <property type="match status" value="1"/>
</dbReference>
<dbReference type="InterPro" id="IPR002219">
    <property type="entry name" value="PKC_DAG/PE"/>
</dbReference>
<evidence type="ECO:0000313" key="10">
    <source>
        <dbReference type="Proteomes" id="UP000194236"/>
    </source>
</evidence>
<feature type="domain" description="Rho-GAP" evidence="8">
    <location>
        <begin position="342"/>
        <end position="517"/>
    </location>
</feature>
<dbReference type="SUPFAM" id="SSF48350">
    <property type="entry name" value="GTPase activation domain, GAP"/>
    <property type="match status" value="1"/>
</dbReference>
<dbReference type="FunFam" id="3.30.505.10:FF:000019">
    <property type="entry name" value="Chimaerin"/>
    <property type="match status" value="1"/>
</dbReference>
<evidence type="ECO:0000259" key="6">
    <source>
        <dbReference type="PROSITE" id="PS50001"/>
    </source>
</evidence>
<evidence type="ECO:0000256" key="5">
    <source>
        <dbReference type="SAM" id="MobiDB-lite"/>
    </source>
</evidence>
<dbReference type="Pfam" id="PF00620">
    <property type="entry name" value="RhoGAP"/>
    <property type="match status" value="1"/>
</dbReference>
<dbReference type="InterPro" id="IPR000980">
    <property type="entry name" value="SH2"/>
</dbReference>
<dbReference type="PROSITE" id="PS50081">
    <property type="entry name" value="ZF_DAG_PE_2"/>
    <property type="match status" value="1"/>
</dbReference>
<feature type="compositionally biased region" description="Basic and acidic residues" evidence="5">
    <location>
        <begin position="481"/>
        <end position="506"/>
    </location>
</feature>
<keyword evidence="3" id="KW-0862">Zinc</keyword>
<dbReference type="SMART" id="SM00252">
    <property type="entry name" value="SH2"/>
    <property type="match status" value="1"/>
</dbReference>
<feature type="domain" description="Phorbol-ester/DAG-type" evidence="7">
    <location>
        <begin position="279"/>
        <end position="329"/>
    </location>
</feature>
<keyword evidence="2" id="KW-0479">Metal-binding</keyword>
<evidence type="ECO:0000256" key="1">
    <source>
        <dbReference type="ARBA" id="ARBA00022468"/>
    </source>
</evidence>
<reference evidence="9 10" key="1">
    <citation type="submission" date="2017-03" db="EMBL/GenBank/DDBJ databases">
        <title>Genome Survey of Euroglyphus maynei.</title>
        <authorList>
            <person name="Arlian L.G."/>
            <person name="Morgan M.S."/>
            <person name="Rider S.D."/>
        </authorList>
    </citation>
    <scope>NUCLEOTIDE SEQUENCE [LARGE SCALE GENOMIC DNA]</scope>
    <source>
        <strain evidence="9">Arlian Lab</strain>
        <tissue evidence="9">Whole body</tissue>
    </source>
</reference>
<dbReference type="Pfam" id="PF00017">
    <property type="entry name" value="SH2"/>
    <property type="match status" value="1"/>
</dbReference>
<feature type="domain" description="SH2" evidence="6">
    <location>
        <begin position="100"/>
        <end position="183"/>
    </location>
</feature>
<dbReference type="GO" id="GO:0007165">
    <property type="term" value="P:signal transduction"/>
    <property type="evidence" value="ECO:0007669"/>
    <property type="project" value="InterPro"/>
</dbReference>
<dbReference type="SUPFAM" id="SSF57889">
    <property type="entry name" value="Cysteine-rich domain"/>
    <property type="match status" value="1"/>
</dbReference>
<evidence type="ECO:0000256" key="3">
    <source>
        <dbReference type="ARBA" id="ARBA00022833"/>
    </source>
</evidence>
<evidence type="ECO:0000256" key="2">
    <source>
        <dbReference type="ARBA" id="ARBA00022723"/>
    </source>
</evidence>
<dbReference type="PROSITE" id="PS50238">
    <property type="entry name" value="RHOGAP"/>
    <property type="match status" value="1"/>
</dbReference>
<keyword evidence="10" id="KW-1185">Reference proteome</keyword>
<evidence type="ECO:0000259" key="8">
    <source>
        <dbReference type="PROSITE" id="PS50238"/>
    </source>
</evidence>
<dbReference type="Proteomes" id="UP000194236">
    <property type="component" value="Unassembled WGS sequence"/>
</dbReference>
<name>A0A1Y3AZM0_EURMA</name>
<dbReference type="Pfam" id="PF00130">
    <property type="entry name" value="C1_1"/>
    <property type="match status" value="1"/>
</dbReference>
<dbReference type="EMBL" id="MUJZ01053295">
    <property type="protein sequence ID" value="OTF73073.1"/>
    <property type="molecule type" value="Genomic_DNA"/>
</dbReference>
<keyword evidence="1" id="KW-0343">GTPase activation</keyword>
<dbReference type="PANTHER" id="PTHR46075">
    <property type="entry name" value="CHIMERIN FAMILY MEMBER"/>
    <property type="match status" value="1"/>
</dbReference>
<dbReference type="PROSITE" id="PS50001">
    <property type="entry name" value="SH2"/>
    <property type="match status" value="1"/>
</dbReference>
<accession>A0A1Y3AZM0</accession>
<dbReference type="InterPro" id="IPR008936">
    <property type="entry name" value="Rho_GTPase_activation_prot"/>
</dbReference>
<comment type="caution">
    <text evidence="9">The sequence shown here is derived from an EMBL/GenBank/DDBJ whole genome shotgun (WGS) entry which is preliminary data.</text>
</comment>
<evidence type="ECO:0000256" key="4">
    <source>
        <dbReference type="PROSITE-ProRule" id="PRU00191"/>
    </source>
</evidence>
<dbReference type="AlphaFoldDB" id="A0A1Y3AZM0"/>
<evidence type="ECO:0000313" key="9">
    <source>
        <dbReference type="EMBL" id="OTF73073.1"/>
    </source>
</evidence>
<dbReference type="OrthoDB" id="3196451at2759"/>
<keyword evidence="4" id="KW-0727">SH2 domain</keyword>
<dbReference type="SMART" id="SM00109">
    <property type="entry name" value="C1"/>
    <property type="match status" value="1"/>
</dbReference>
<dbReference type="Gene3D" id="3.30.60.20">
    <property type="match status" value="1"/>
</dbReference>
<dbReference type="CDD" id="cd10352">
    <property type="entry name" value="SH2_a2chimerin_b2chimerin"/>
    <property type="match status" value="1"/>
</dbReference>
<dbReference type="PANTHER" id="PTHR46075:SF2">
    <property type="entry name" value="RHO GTPASE ACTIVATING PROTEIN AT 5A, ISOFORM A"/>
    <property type="match status" value="1"/>
</dbReference>
<dbReference type="Gene3D" id="3.30.505.10">
    <property type="entry name" value="SH2 domain"/>
    <property type="match status" value="1"/>
</dbReference>